<evidence type="ECO:0000256" key="6">
    <source>
        <dbReference type="ARBA" id="ARBA00023136"/>
    </source>
</evidence>
<evidence type="ECO:0000256" key="9">
    <source>
        <dbReference type="SAM" id="SignalP"/>
    </source>
</evidence>
<protein>
    <submittedName>
        <fullName evidence="10">TolC family protein</fullName>
    </submittedName>
</protein>
<organism evidence="10 11">
    <name type="scientific">Calorimonas adulescens</name>
    <dbReference type="NCBI Taxonomy" id="2606906"/>
    <lineage>
        <taxon>Bacteria</taxon>
        <taxon>Bacillati</taxon>
        <taxon>Bacillota</taxon>
        <taxon>Clostridia</taxon>
        <taxon>Thermoanaerobacterales</taxon>
        <taxon>Thermoanaerobacteraceae</taxon>
        <taxon>Calorimonas</taxon>
    </lineage>
</organism>
<keyword evidence="5" id="KW-0812">Transmembrane</keyword>
<comment type="subcellular location">
    <subcellularLocation>
        <location evidence="1">Cell outer membrane</location>
    </subcellularLocation>
</comment>
<dbReference type="Proteomes" id="UP000322976">
    <property type="component" value="Unassembled WGS sequence"/>
</dbReference>
<dbReference type="GO" id="GO:0015288">
    <property type="term" value="F:porin activity"/>
    <property type="evidence" value="ECO:0007669"/>
    <property type="project" value="TreeGrafter"/>
</dbReference>
<keyword evidence="6" id="KW-0472">Membrane</keyword>
<comment type="similarity">
    <text evidence="2">Belongs to the outer membrane factor (OMF) (TC 1.B.17) family.</text>
</comment>
<dbReference type="InterPro" id="IPR003423">
    <property type="entry name" value="OMP_efflux"/>
</dbReference>
<keyword evidence="3" id="KW-0813">Transport</keyword>
<feature type="signal peptide" evidence="9">
    <location>
        <begin position="1"/>
        <end position="27"/>
    </location>
</feature>
<dbReference type="InterPro" id="IPR051906">
    <property type="entry name" value="TolC-like"/>
</dbReference>
<dbReference type="GO" id="GO:0009279">
    <property type="term" value="C:cell outer membrane"/>
    <property type="evidence" value="ECO:0007669"/>
    <property type="project" value="UniProtKB-SubCell"/>
</dbReference>
<dbReference type="GO" id="GO:0015562">
    <property type="term" value="F:efflux transmembrane transporter activity"/>
    <property type="evidence" value="ECO:0007669"/>
    <property type="project" value="InterPro"/>
</dbReference>
<dbReference type="GO" id="GO:1990281">
    <property type="term" value="C:efflux pump complex"/>
    <property type="evidence" value="ECO:0007669"/>
    <property type="project" value="TreeGrafter"/>
</dbReference>
<dbReference type="Pfam" id="PF02321">
    <property type="entry name" value="OEP"/>
    <property type="match status" value="1"/>
</dbReference>
<keyword evidence="11" id="KW-1185">Reference proteome</keyword>
<dbReference type="AlphaFoldDB" id="A0A5D8QGD3"/>
<dbReference type="Gene3D" id="1.20.1600.10">
    <property type="entry name" value="Outer membrane efflux proteins (OEP)"/>
    <property type="match status" value="2"/>
</dbReference>
<comment type="caution">
    <text evidence="10">The sequence shown here is derived from an EMBL/GenBank/DDBJ whole genome shotgun (WGS) entry which is preliminary data.</text>
</comment>
<sequence>MRGLKVVSLTMSVIMVGALLVPASGLAEEGSDTKSFTLEEAIDYALQNNDSLKNMDLQIEIMQNQYDQVEYRLKRQFDVKDLNDIPDSKAYKMGVSTYDADRQVLIAPKELKNGIDTLENTKKQLEEAIKLSVEQAYYKVLEDEQNLDVLNTSLELAQKAQSIAKVQFDKGMITEDQLLQAEIGVSGVNMQIDQAKATLEKDMLNLKRQLGLPLKSELKLETVFKVPDISGIDVEEGVESALKNRMEILEAKKDLDIKQQDFELIKKYYSDITFQYKSGLLNLNTSQEKLKSAEQDVELDVRSKYLDMKSASSALPVLQMNVEKAQESLRLAQLRFENGLGTIVDVLNAQNTLLQNQLDLVKTQHGLNLAKINYEVATGIGIPSQSQTSSSQVNETASNSLTASQTQ</sequence>
<feature type="chain" id="PRO_5022768424" evidence="9">
    <location>
        <begin position="28"/>
        <end position="407"/>
    </location>
</feature>
<reference evidence="10 11" key="1">
    <citation type="submission" date="2019-08" db="EMBL/GenBank/DDBJ databases">
        <title>Calorimonas adulescens gen. nov., sp. nov., an anaerobic thermophilic bacterium from Sakhalin hot spring.</title>
        <authorList>
            <person name="Khomyakova M.A."/>
            <person name="Merkel A.Y."/>
            <person name="Novikov A."/>
            <person name="Bonch-Osmolovskaya E.A."/>
            <person name="Slobodkin A.I."/>
        </authorList>
    </citation>
    <scope>NUCLEOTIDE SEQUENCE [LARGE SCALE GENOMIC DNA]</scope>
    <source>
        <strain evidence="10 11">A05MB</strain>
    </source>
</reference>
<gene>
    <name evidence="10" type="ORF">FWJ32_02830</name>
</gene>
<evidence type="ECO:0000256" key="7">
    <source>
        <dbReference type="ARBA" id="ARBA00023237"/>
    </source>
</evidence>
<keyword evidence="7" id="KW-0998">Cell outer membrane</keyword>
<evidence type="ECO:0000313" key="11">
    <source>
        <dbReference type="Proteomes" id="UP000322976"/>
    </source>
</evidence>
<dbReference type="RefSeq" id="WP_149544465.1">
    <property type="nucleotide sequence ID" value="NZ_VTPS01000003.1"/>
</dbReference>
<proteinExistence type="inferred from homology"/>
<evidence type="ECO:0000256" key="8">
    <source>
        <dbReference type="SAM" id="MobiDB-lite"/>
    </source>
</evidence>
<name>A0A5D8QGD3_9THEO</name>
<dbReference type="EMBL" id="VTPS01000003">
    <property type="protein sequence ID" value="TZE82906.1"/>
    <property type="molecule type" value="Genomic_DNA"/>
</dbReference>
<dbReference type="PANTHER" id="PTHR30026:SF20">
    <property type="entry name" value="OUTER MEMBRANE PROTEIN TOLC"/>
    <property type="match status" value="1"/>
</dbReference>
<evidence type="ECO:0000256" key="5">
    <source>
        <dbReference type="ARBA" id="ARBA00022692"/>
    </source>
</evidence>
<evidence type="ECO:0000256" key="1">
    <source>
        <dbReference type="ARBA" id="ARBA00004442"/>
    </source>
</evidence>
<evidence type="ECO:0000256" key="3">
    <source>
        <dbReference type="ARBA" id="ARBA00022448"/>
    </source>
</evidence>
<feature type="region of interest" description="Disordered" evidence="8">
    <location>
        <begin position="384"/>
        <end position="407"/>
    </location>
</feature>
<dbReference type="PANTHER" id="PTHR30026">
    <property type="entry name" value="OUTER MEMBRANE PROTEIN TOLC"/>
    <property type="match status" value="1"/>
</dbReference>
<evidence type="ECO:0000256" key="4">
    <source>
        <dbReference type="ARBA" id="ARBA00022452"/>
    </source>
</evidence>
<keyword evidence="4" id="KW-1134">Transmembrane beta strand</keyword>
<evidence type="ECO:0000313" key="10">
    <source>
        <dbReference type="EMBL" id="TZE82906.1"/>
    </source>
</evidence>
<keyword evidence="9" id="KW-0732">Signal</keyword>
<dbReference type="SUPFAM" id="SSF56954">
    <property type="entry name" value="Outer membrane efflux proteins (OEP)"/>
    <property type="match status" value="1"/>
</dbReference>
<accession>A0A5D8QGD3</accession>
<evidence type="ECO:0000256" key="2">
    <source>
        <dbReference type="ARBA" id="ARBA00007613"/>
    </source>
</evidence>